<reference evidence="2 3" key="1">
    <citation type="journal article" date="2018" name="Arch. Microbiol.">
        <title>New insights into the metabolic potential of the phototrophic purple bacterium Rhodopila globiformis DSM 161(T) from its draft genome sequence and evidence for a vanadium-dependent nitrogenase.</title>
        <authorList>
            <person name="Imhoff J.F."/>
            <person name="Rahn T."/>
            <person name="Kunzel S."/>
            <person name="Neulinger S.C."/>
        </authorList>
    </citation>
    <scope>NUCLEOTIDE SEQUENCE [LARGE SCALE GENOMIC DNA]</scope>
    <source>
        <strain evidence="2 3">DSM 16996</strain>
    </source>
</reference>
<feature type="domain" description="Glycosyltransferase 2-like" evidence="1">
    <location>
        <begin position="23"/>
        <end position="129"/>
    </location>
</feature>
<dbReference type="AlphaFoldDB" id="A0A2S6MZ67"/>
<dbReference type="GO" id="GO:0016758">
    <property type="term" value="F:hexosyltransferase activity"/>
    <property type="evidence" value="ECO:0007669"/>
    <property type="project" value="UniProtKB-ARBA"/>
</dbReference>
<evidence type="ECO:0000313" key="3">
    <source>
        <dbReference type="Proteomes" id="UP000239089"/>
    </source>
</evidence>
<dbReference type="InterPro" id="IPR029044">
    <property type="entry name" value="Nucleotide-diphossugar_trans"/>
</dbReference>
<evidence type="ECO:0000259" key="1">
    <source>
        <dbReference type="Pfam" id="PF00535"/>
    </source>
</evidence>
<dbReference type="EMBL" id="NHSJ01000121">
    <property type="protein sequence ID" value="PPQ27640.1"/>
    <property type="molecule type" value="Genomic_DNA"/>
</dbReference>
<sequence length="334" mass="36379">MAGFKGSLTSETKYLHSDTQIDIVFPCYNAAQWIDHFIEDLSTLDCAWRLVARDDGSADATADVLRKWRDRLGPRMLLVDGEGPSPNLGIIGNYNKVLAATTAPWILTADPDDRWLPNRVALTLGALRAAEAKFGEHTPIAISTDAQVVDHEGRLVAASYWRWTRSGPPARSSTRRTAMESAALGSTMAVNRALLAQALPMPPGAVYQDWWMALVAIAFGQLILLPDITMRYLRHGANATKDPFTSSLSGALGRLVSAPTSARQRVQHVLGQASRQAGAFADIHAARLPADELAALKALARFPQLGPLERRLALVRHGLWFNSSLKNIGLFLLA</sequence>
<dbReference type="PANTHER" id="PTHR22916:SF3">
    <property type="entry name" value="UDP-GLCNAC:BETAGAL BETA-1,3-N-ACETYLGLUCOSAMINYLTRANSFERASE-LIKE PROTEIN 1"/>
    <property type="match status" value="1"/>
</dbReference>
<protein>
    <recommendedName>
        <fullName evidence="1">Glycosyltransferase 2-like domain-containing protein</fullName>
    </recommendedName>
</protein>
<dbReference type="Proteomes" id="UP000239089">
    <property type="component" value="Unassembled WGS sequence"/>
</dbReference>
<evidence type="ECO:0000313" key="2">
    <source>
        <dbReference type="EMBL" id="PPQ27640.1"/>
    </source>
</evidence>
<organism evidence="2 3">
    <name type="scientific">Rhodoblastus sphagnicola</name>
    <dbReference type="NCBI Taxonomy" id="333368"/>
    <lineage>
        <taxon>Bacteria</taxon>
        <taxon>Pseudomonadati</taxon>
        <taxon>Pseudomonadota</taxon>
        <taxon>Alphaproteobacteria</taxon>
        <taxon>Hyphomicrobiales</taxon>
        <taxon>Rhodoblastaceae</taxon>
        <taxon>Rhodoblastus</taxon>
    </lineage>
</organism>
<dbReference type="SUPFAM" id="SSF53448">
    <property type="entry name" value="Nucleotide-diphospho-sugar transferases"/>
    <property type="match status" value="1"/>
</dbReference>
<dbReference type="Pfam" id="PF00535">
    <property type="entry name" value="Glycos_transf_2"/>
    <property type="match status" value="1"/>
</dbReference>
<comment type="caution">
    <text evidence="2">The sequence shown here is derived from an EMBL/GenBank/DDBJ whole genome shotgun (WGS) entry which is preliminary data.</text>
</comment>
<dbReference type="Gene3D" id="3.90.550.10">
    <property type="entry name" value="Spore Coat Polysaccharide Biosynthesis Protein SpsA, Chain A"/>
    <property type="match status" value="1"/>
</dbReference>
<keyword evidence="3" id="KW-1185">Reference proteome</keyword>
<dbReference type="InterPro" id="IPR001173">
    <property type="entry name" value="Glyco_trans_2-like"/>
</dbReference>
<dbReference type="PANTHER" id="PTHR22916">
    <property type="entry name" value="GLYCOSYLTRANSFERASE"/>
    <property type="match status" value="1"/>
</dbReference>
<gene>
    <name evidence="2" type="ORF">CCR94_19380</name>
</gene>
<name>A0A2S6MZ67_9HYPH</name>
<proteinExistence type="predicted"/>
<accession>A0A2S6MZ67</accession>